<dbReference type="VEuPathDB" id="AmoebaDB:NAEGRDRAFT_2339"/>
<evidence type="ECO:0000256" key="5">
    <source>
        <dbReference type="PIRSR" id="PIRSR037350-1"/>
    </source>
</evidence>
<dbReference type="Proteomes" id="UP000006671">
    <property type="component" value="Unassembled WGS sequence"/>
</dbReference>
<evidence type="ECO:0000313" key="6">
    <source>
        <dbReference type="EMBL" id="EFC46463.1"/>
    </source>
</evidence>
<comment type="similarity">
    <text evidence="1">Belongs to the methyltransferase superfamily. METTL16/RlmF family.</text>
</comment>
<feature type="binding site" evidence="5">
    <location>
        <position position="122"/>
    </location>
    <ligand>
        <name>S-adenosyl-L-methionine</name>
        <dbReference type="ChEBI" id="CHEBI:59789"/>
    </ligand>
</feature>
<accession>D2V9I1</accession>
<dbReference type="AlphaFoldDB" id="D2V9I1"/>
<dbReference type="PANTHER" id="PTHR13393">
    <property type="entry name" value="SAM-DEPENDENT METHYLTRANSFERASE"/>
    <property type="match status" value="1"/>
</dbReference>
<evidence type="ECO:0000256" key="4">
    <source>
        <dbReference type="ARBA" id="ARBA00022691"/>
    </source>
</evidence>
<dbReference type="KEGG" id="ngr:NAEGRDRAFT_2339"/>
<dbReference type="GO" id="GO:0070475">
    <property type="term" value="P:rRNA base methylation"/>
    <property type="evidence" value="ECO:0007669"/>
    <property type="project" value="TreeGrafter"/>
</dbReference>
<keyword evidence="3" id="KW-0808">Transferase</keyword>
<feature type="binding site" evidence="5">
    <location>
        <position position="188"/>
    </location>
    <ligand>
        <name>S-adenosyl-L-methionine</name>
        <dbReference type="ChEBI" id="CHEBI:59789"/>
    </ligand>
</feature>
<keyword evidence="7" id="KW-1185">Reference proteome</keyword>
<dbReference type="InterPro" id="IPR017182">
    <property type="entry name" value="METTL16/PsiM"/>
</dbReference>
<gene>
    <name evidence="6" type="ORF">NAEGRDRAFT_2339</name>
</gene>
<evidence type="ECO:0000256" key="2">
    <source>
        <dbReference type="ARBA" id="ARBA00022603"/>
    </source>
</evidence>
<dbReference type="Gene3D" id="3.40.50.150">
    <property type="entry name" value="Vaccinia Virus protein VP39"/>
    <property type="match status" value="1"/>
</dbReference>
<dbReference type="SUPFAM" id="SSF53335">
    <property type="entry name" value="S-adenosyl-L-methionine-dependent methyltransferases"/>
    <property type="match status" value="1"/>
</dbReference>
<dbReference type="GO" id="GO:0005634">
    <property type="term" value="C:nucleus"/>
    <property type="evidence" value="ECO:0007669"/>
    <property type="project" value="TreeGrafter"/>
</dbReference>
<dbReference type="GeneID" id="8848676"/>
<dbReference type="eggNOG" id="KOG2912">
    <property type="taxonomic scope" value="Eukaryota"/>
</dbReference>
<dbReference type="OrthoDB" id="514248at2759"/>
<evidence type="ECO:0000256" key="1">
    <source>
        <dbReference type="ARBA" id="ARBA00005878"/>
    </source>
</evidence>
<dbReference type="Pfam" id="PF05971">
    <property type="entry name" value="Methyltransf_10"/>
    <property type="match status" value="1"/>
</dbReference>
<dbReference type="EMBL" id="GG738858">
    <property type="protein sequence ID" value="EFC46463.1"/>
    <property type="molecule type" value="Genomic_DNA"/>
</dbReference>
<keyword evidence="4 5" id="KW-0949">S-adenosyl-L-methionine</keyword>
<evidence type="ECO:0000313" key="7">
    <source>
        <dbReference type="Proteomes" id="UP000006671"/>
    </source>
</evidence>
<dbReference type="PIRSF" id="PIRSF037350">
    <property type="entry name" value="Mtase_ZK1128_prd"/>
    <property type="match status" value="1"/>
</dbReference>
<keyword evidence="2" id="KW-0489">Methyltransferase</keyword>
<dbReference type="FunCoup" id="D2V9I1">
    <property type="interactions" value="166"/>
</dbReference>
<dbReference type="RefSeq" id="XP_002679207.1">
    <property type="nucleotide sequence ID" value="XM_002679161.1"/>
</dbReference>
<reference evidence="6 7" key="1">
    <citation type="journal article" date="2010" name="Cell">
        <title>The genome of Naegleria gruberi illuminates early eukaryotic versatility.</title>
        <authorList>
            <person name="Fritz-Laylin L.K."/>
            <person name="Prochnik S.E."/>
            <person name="Ginger M.L."/>
            <person name="Dacks J.B."/>
            <person name="Carpenter M.L."/>
            <person name="Field M.C."/>
            <person name="Kuo A."/>
            <person name="Paredez A."/>
            <person name="Chapman J."/>
            <person name="Pham J."/>
            <person name="Shu S."/>
            <person name="Neupane R."/>
            <person name="Cipriano M."/>
            <person name="Mancuso J."/>
            <person name="Tu H."/>
            <person name="Salamov A."/>
            <person name="Lindquist E."/>
            <person name="Shapiro H."/>
            <person name="Lucas S."/>
            <person name="Grigoriev I.V."/>
            <person name="Cande W.Z."/>
            <person name="Fulton C."/>
            <person name="Rokhsar D.S."/>
            <person name="Dawson S.C."/>
        </authorList>
    </citation>
    <scope>NUCLEOTIDE SEQUENCE [LARGE SCALE GENOMIC DNA]</scope>
    <source>
        <strain evidence="6 7">NEG-M</strain>
    </source>
</reference>
<feature type="binding site" evidence="5">
    <location>
        <position position="99"/>
    </location>
    <ligand>
        <name>S-adenosyl-L-methionine</name>
        <dbReference type="ChEBI" id="CHEBI:59789"/>
    </ligand>
</feature>
<proteinExistence type="inferred from homology"/>
<dbReference type="CDD" id="cd02440">
    <property type="entry name" value="AdoMet_MTases"/>
    <property type="match status" value="1"/>
</dbReference>
<dbReference type="OMA" id="HQGRYDF"/>
<feature type="non-terminal residue" evidence="6">
    <location>
        <position position="306"/>
    </location>
</feature>
<evidence type="ECO:0000256" key="3">
    <source>
        <dbReference type="ARBA" id="ARBA00022679"/>
    </source>
</evidence>
<feature type="binding site" evidence="5">
    <location>
        <position position="69"/>
    </location>
    <ligand>
        <name>S-adenosyl-L-methionine</name>
        <dbReference type="ChEBI" id="CHEBI:59789"/>
    </ligand>
</feature>
<name>D2V9I1_NAEGR</name>
<dbReference type="InParanoid" id="D2V9I1"/>
<sequence length="306" mass="35587">KNKYLTKPPNFAQLATKYPFFAQYVDSEGKVDWSNAESMVNLTKVLLKDDYQLEWNLPLNHLCPPVTNRVNYIHWINDLLEIGGNTQLDSQKIVGIDVGTGASCIYPLLGLRIYGWKFIASDICEESLEFAKKNVEMNEFQNDICLVKVDKESGDILKSLIPSLKEKYGNSNVEWVNSFDSVHFTMCNPPFFDVDEEIKRNPNNDCRGNENEMITEGGEETFVKNMMNDSFYLIKKKETFEIFKNCWFTSMLGKKKTLQSLKEYVNQLNETIKLYEDQSIQNMQLTFHITEFIQGQTTRWGFAWKF</sequence>
<dbReference type="InterPro" id="IPR010286">
    <property type="entry name" value="METTL16/RlmF"/>
</dbReference>
<organism evidence="7">
    <name type="scientific">Naegleria gruberi</name>
    <name type="common">Amoeba</name>
    <dbReference type="NCBI Taxonomy" id="5762"/>
    <lineage>
        <taxon>Eukaryota</taxon>
        <taxon>Discoba</taxon>
        <taxon>Heterolobosea</taxon>
        <taxon>Tetramitia</taxon>
        <taxon>Eutetramitia</taxon>
        <taxon>Vahlkampfiidae</taxon>
        <taxon>Naegleria</taxon>
    </lineage>
</organism>
<dbReference type="InterPro" id="IPR029063">
    <property type="entry name" value="SAM-dependent_MTases_sf"/>
</dbReference>
<dbReference type="PANTHER" id="PTHR13393:SF0">
    <property type="entry name" value="RNA N6-ADENOSINE-METHYLTRANSFERASE METTL16"/>
    <property type="match status" value="1"/>
</dbReference>
<feature type="non-terminal residue" evidence="6">
    <location>
        <position position="1"/>
    </location>
</feature>
<dbReference type="GO" id="GO:0008168">
    <property type="term" value="F:methyltransferase activity"/>
    <property type="evidence" value="ECO:0007669"/>
    <property type="project" value="UniProtKB-KW"/>
</dbReference>
<protein>
    <submittedName>
        <fullName evidence="6">Predicted protein</fullName>
    </submittedName>
</protein>